<dbReference type="EMBL" id="JSWE01000022">
    <property type="protein sequence ID" value="KIE06239.1"/>
    <property type="molecule type" value="Genomic_DNA"/>
</dbReference>
<keyword evidence="1" id="KW-0175">Coiled coil</keyword>
<name>A0A0C1QL61_9RICK</name>
<evidence type="ECO:0000313" key="3">
    <source>
        <dbReference type="Proteomes" id="UP000031258"/>
    </source>
</evidence>
<keyword evidence="3" id="KW-1185">Reference proteome</keyword>
<gene>
    <name evidence="2" type="ORF">NF27_AV00020</name>
</gene>
<feature type="coiled-coil region" evidence="1">
    <location>
        <begin position="215"/>
        <end position="250"/>
    </location>
</feature>
<dbReference type="STRING" id="86105.NF27_AV00020"/>
<reference evidence="2 3" key="1">
    <citation type="submission" date="2014-11" db="EMBL/GenBank/DDBJ databases">
        <title>A Rickettsiales Symbiont of Amoebae With Ancient Features.</title>
        <authorList>
            <person name="Schulz F."/>
            <person name="Martijn J."/>
            <person name="Wascher F."/>
            <person name="Kostanjsek R."/>
            <person name="Ettema T.J."/>
            <person name="Horn M."/>
        </authorList>
    </citation>
    <scope>NUCLEOTIDE SEQUENCE [LARGE SCALE GENOMIC DNA]</scope>
    <source>
        <strain evidence="2 3">UWC36</strain>
    </source>
</reference>
<dbReference type="Proteomes" id="UP000031258">
    <property type="component" value="Unassembled WGS sequence"/>
</dbReference>
<dbReference type="OrthoDB" id="9799230at2"/>
<dbReference type="AlphaFoldDB" id="A0A0C1QL61"/>
<comment type="caution">
    <text evidence="2">The sequence shown here is derived from an EMBL/GenBank/DDBJ whole genome shotgun (WGS) entry which is preliminary data.</text>
</comment>
<dbReference type="RefSeq" id="WP_152606799.1">
    <property type="nucleotide sequence ID" value="NZ_JSWE01000022.1"/>
</dbReference>
<accession>A0A0C1QL61</accession>
<sequence length="1021" mass="115634">MLTLTNTQRKIVNQLNNDITFKRLNIYERDFIYSTKGPSNFFNEKLSDANILKVLLASQYYSNKQLINLSNPQEEHKLALKLALYKAPQNFNHFSDHDIKEYLILYKNRFTDLDLPYKLLKIGINDAVYSLHGPAKFVAHTAIETAEHYGLFNGDKIDIDLYKKFDFANRNSNLYFEVHNNILDQKMLTTKALEHSKLIANHIGQREGGHIKDKLNKTKERIEKLSEVVIKTEEQQNKNAQQLIESLAKQGVTLNAIEKNIRGQTEHTKRINDDLRTLDIKIEHQNEHITSISNNIQILDTKAEEAKIVQEEILFYAALNHKLQTEMVEKAAMQAKQEEIKSHFNAATNVGNLLIQLGQVTESKDLQKFGALTVASTQAFYAACQITGSLGVAAVSGIAMITPVTAMIAGAVAVVSILSSKGKDNKAMAAMFDQLFSALNTIHKEMHEQFDLVHKELFEVFNIVHESIKRNEYNFIKVFDKLDAITKFQEFSHKEIIDAVHANLISEISKATYMIKNDKMPEKLDDKLKYLENLDYAANHLAFDNVLNNPDKNPGLLFIDKSIEQQLENRPLEQNVGFLINYAKTILGVKDLPEGKEIPNPALFFSITSILPRFLLDIVNQDAEKVGLLLKTLEPTIAANNNVISTIKAMKQQNVVGEMLKVYHAELNDFNSYIVNENKVYSKALGLFKTLNLDLPSSVAAHTIIAMRDGTCVSDGTYYLAEKLGLGVIKWVHLAFVVKEIYTDKHTGKEIPVTCSPDPGITNALPAKLQSIRIDFINKLTSEPKFKEHINELKIYEKMVSFYSALTGGEVININYINTFENHLNSAKASHANEAILITPIDYFNNQAIWFVDNSKIDVAQNKWHASNSIYLEFADKIKQSLNYTGVLLNQVKAYNEMPKIDCASNQAAKESSKALQHLKNYFETINDAKDELVNTFPKGKLKEFGKFNKYFDTAKGQVDALETAPTANQLEDLYCNIFCTDKVLKFNVKTYRDAASSDETLLDIKHELREFTEKAIICDC</sequence>
<organism evidence="2 3">
    <name type="scientific">Candidatus Jidaibacter acanthamoebae</name>
    <dbReference type="NCBI Taxonomy" id="86105"/>
    <lineage>
        <taxon>Bacteria</taxon>
        <taxon>Pseudomonadati</taxon>
        <taxon>Pseudomonadota</taxon>
        <taxon>Alphaproteobacteria</taxon>
        <taxon>Rickettsiales</taxon>
        <taxon>Candidatus Midichloriaceae</taxon>
        <taxon>Candidatus Jidaibacter</taxon>
    </lineage>
</organism>
<protein>
    <submittedName>
        <fullName evidence="2">Uncharacterized protein</fullName>
    </submittedName>
</protein>
<proteinExistence type="predicted"/>
<evidence type="ECO:0000256" key="1">
    <source>
        <dbReference type="SAM" id="Coils"/>
    </source>
</evidence>
<evidence type="ECO:0000313" key="2">
    <source>
        <dbReference type="EMBL" id="KIE06239.1"/>
    </source>
</evidence>